<evidence type="ECO:0000313" key="2">
    <source>
        <dbReference type="Proteomes" id="UP000737391"/>
    </source>
</evidence>
<name>A0A9P5EI90_9HYPO</name>
<dbReference type="SUPFAM" id="SSF50129">
    <property type="entry name" value="GroES-like"/>
    <property type="match status" value="1"/>
</dbReference>
<organism evidence="1 2">
    <name type="scientific">Fusarium agapanthi</name>
    <dbReference type="NCBI Taxonomy" id="1803897"/>
    <lineage>
        <taxon>Eukaryota</taxon>
        <taxon>Fungi</taxon>
        <taxon>Dikarya</taxon>
        <taxon>Ascomycota</taxon>
        <taxon>Pezizomycotina</taxon>
        <taxon>Sordariomycetes</taxon>
        <taxon>Hypocreomycetidae</taxon>
        <taxon>Hypocreales</taxon>
        <taxon>Nectriaceae</taxon>
        <taxon>Fusarium</taxon>
        <taxon>Fusarium fujikuroi species complex</taxon>
    </lineage>
</organism>
<protein>
    <submittedName>
        <fullName evidence="1">Zinc-binding alcohol dehydrogenase domain containing protein cipB</fullName>
    </submittedName>
</protein>
<keyword evidence="2" id="KW-1185">Reference proteome</keyword>
<proteinExistence type="predicted"/>
<dbReference type="Proteomes" id="UP000737391">
    <property type="component" value="Unassembled WGS sequence"/>
</dbReference>
<reference evidence="1" key="1">
    <citation type="submission" date="2020-01" db="EMBL/GenBank/DDBJ databases">
        <title>Identification and distribution of gene clusters putatively required for synthesis of sphingolipid metabolism inhibitors in phylogenetically diverse species of the filamentous fungus Fusarium.</title>
        <authorList>
            <person name="Kim H.-S."/>
            <person name="Busman M."/>
            <person name="Brown D.W."/>
            <person name="Divon H."/>
            <person name="Uhlig S."/>
            <person name="Proctor R.H."/>
        </authorList>
    </citation>
    <scope>NUCLEOTIDE SEQUENCE</scope>
    <source>
        <strain evidence="1">NRRL 31653</strain>
    </source>
</reference>
<gene>
    <name evidence="1" type="ORF">FAGAP_648</name>
</gene>
<dbReference type="AlphaFoldDB" id="A0A9P5EI90"/>
<accession>A0A9P5EI90</accession>
<comment type="caution">
    <text evidence="1">The sequence shown here is derived from an EMBL/GenBank/DDBJ whole genome shotgun (WGS) entry which is preliminary data.</text>
</comment>
<dbReference type="EMBL" id="LUFC02000038">
    <property type="protein sequence ID" value="KAF4503093.1"/>
    <property type="molecule type" value="Genomic_DNA"/>
</dbReference>
<sequence length="86" mass="9775">MFRSFFRMELSNRVAYLLSPNSPLIEVKSAPVPQPGPNELLIKAEAVAINPVEAVKQSMGNMMFEWLVMHLLLIVFKGSKHIKTYE</sequence>
<evidence type="ECO:0000313" key="1">
    <source>
        <dbReference type="EMBL" id="KAF4503093.1"/>
    </source>
</evidence>
<dbReference type="Gene3D" id="3.90.180.10">
    <property type="entry name" value="Medium-chain alcohol dehydrogenases, catalytic domain"/>
    <property type="match status" value="1"/>
</dbReference>
<dbReference type="InterPro" id="IPR011032">
    <property type="entry name" value="GroES-like_sf"/>
</dbReference>
<dbReference type="OrthoDB" id="48317at2759"/>